<dbReference type="OrthoDB" id="5525374at2"/>
<dbReference type="PANTHER" id="PTHR43877:SF2">
    <property type="entry name" value="AMINOALKYLPHOSPHONATE N-ACETYLTRANSFERASE-RELATED"/>
    <property type="match status" value="1"/>
</dbReference>
<reference evidence="4 5" key="1">
    <citation type="journal article" date="2011" name="J. Bacteriol.">
        <title>Complete Genome Sequence of the Aerobic Marine Methanotroph Methylomonas methanica MC09.</title>
        <authorList>
            <person name="Boden R."/>
            <person name="Cunliffe M."/>
            <person name="Scanlan J."/>
            <person name="Moussard H."/>
            <person name="Kits K.D."/>
            <person name="Klotz M.G."/>
            <person name="Jetten M.S."/>
            <person name="Vuilleumier S."/>
            <person name="Han J."/>
            <person name="Peters L."/>
            <person name="Mikhailova N."/>
            <person name="Teshima H."/>
            <person name="Tapia R."/>
            <person name="Kyrpides N."/>
            <person name="Ivanova N."/>
            <person name="Pagani I."/>
            <person name="Cheng J.F."/>
            <person name="Goodwin L."/>
            <person name="Han C."/>
            <person name="Hauser L."/>
            <person name="Land M.L."/>
            <person name="Lapidus A."/>
            <person name="Lucas S."/>
            <person name="Pitluck S."/>
            <person name="Woyke T."/>
            <person name="Stein L."/>
            <person name="Murrell J.C."/>
        </authorList>
    </citation>
    <scope>NUCLEOTIDE SEQUENCE [LARGE SCALE GENOMIC DNA]</scope>
    <source>
        <strain evidence="4 5">MC09</strain>
    </source>
</reference>
<dbReference type="PROSITE" id="PS51186">
    <property type="entry name" value="GNAT"/>
    <property type="match status" value="1"/>
</dbReference>
<dbReference type="CDD" id="cd04301">
    <property type="entry name" value="NAT_SF"/>
    <property type="match status" value="1"/>
</dbReference>
<dbReference type="SUPFAM" id="SSF55729">
    <property type="entry name" value="Acyl-CoA N-acyltransferases (Nat)"/>
    <property type="match status" value="1"/>
</dbReference>
<dbReference type="HOGENOM" id="CLU_013985_22_0_6"/>
<name>F9ZVK9_METMM</name>
<dbReference type="eggNOG" id="COG0456">
    <property type="taxonomic scope" value="Bacteria"/>
</dbReference>
<dbReference type="KEGG" id="mmt:Metme_3630"/>
<evidence type="ECO:0000313" key="5">
    <source>
        <dbReference type="Proteomes" id="UP000008888"/>
    </source>
</evidence>
<accession>F9ZVK9</accession>
<keyword evidence="5" id="KW-1185">Reference proteome</keyword>
<dbReference type="AlphaFoldDB" id="F9ZVK9"/>
<dbReference type="RefSeq" id="WP_013820210.1">
    <property type="nucleotide sequence ID" value="NC_015572.1"/>
</dbReference>
<evidence type="ECO:0000313" key="4">
    <source>
        <dbReference type="EMBL" id="AEG01991.1"/>
    </source>
</evidence>
<gene>
    <name evidence="4" type="ordered locus">Metme_3630</name>
</gene>
<dbReference type="InterPro" id="IPR050832">
    <property type="entry name" value="Bact_Acetyltransf"/>
</dbReference>
<dbReference type="Gene3D" id="3.40.630.30">
    <property type="match status" value="1"/>
</dbReference>
<keyword evidence="1 4" id="KW-0808">Transferase</keyword>
<sequence>MHPPDPQLYIRPETANDSDFLLRLHRSTREDLLLTGLPDQMLEPLLAMQCHAQQSGYRQRFPDAAFSVIEKHGTAIGQLIVHRGGAGIRLVYLALLPQHRRRGYGRSVLRALQEEAAVKCIPARLSVSLQNIAAQRLYALLGWSVIGNDGASLEMIWLKPDVTDW</sequence>
<evidence type="ECO:0000256" key="2">
    <source>
        <dbReference type="ARBA" id="ARBA00023315"/>
    </source>
</evidence>
<dbReference type="EMBL" id="CP002738">
    <property type="protein sequence ID" value="AEG01991.1"/>
    <property type="molecule type" value="Genomic_DNA"/>
</dbReference>
<proteinExistence type="predicted"/>
<dbReference type="STRING" id="857087.Metme_3630"/>
<evidence type="ECO:0000259" key="3">
    <source>
        <dbReference type="PROSITE" id="PS51186"/>
    </source>
</evidence>
<dbReference type="InterPro" id="IPR016181">
    <property type="entry name" value="Acyl_CoA_acyltransferase"/>
</dbReference>
<dbReference type="Proteomes" id="UP000008888">
    <property type="component" value="Chromosome"/>
</dbReference>
<protein>
    <submittedName>
        <fullName evidence="4">GCN5-related N-acetyltransferase</fullName>
    </submittedName>
</protein>
<reference evidence="5" key="3">
    <citation type="submission" date="2011-05" db="EMBL/GenBank/DDBJ databases">
        <title>Complete sequence of Methylomonas methanica MC09.</title>
        <authorList>
            <consortium name="US DOE Joint Genome Institute"/>
            <person name="Lucas S."/>
            <person name="Han J."/>
            <person name="Lapidus A."/>
            <person name="Cheng J.-F."/>
            <person name="Goodwin L."/>
            <person name="Pitluck S."/>
            <person name="Peters L."/>
            <person name="Mikhailova N."/>
            <person name="Teshima H."/>
            <person name="Han C."/>
            <person name="Tapia R."/>
            <person name="Land M."/>
            <person name="Hauser L."/>
            <person name="Kyrpides N."/>
            <person name="Ivanova N."/>
            <person name="Pagani I."/>
            <person name="Stein L."/>
            <person name="Woyke T."/>
        </authorList>
    </citation>
    <scope>NUCLEOTIDE SEQUENCE [LARGE SCALE GENOMIC DNA]</scope>
    <source>
        <strain evidence="5">MC09</strain>
    </source>
</reference>
<dbReference type="PANTHER" id="PTHR43877">
    <property type="entry name" value="AMINOALKYLPHOSPHONATE N-ACETYLTRANSFERASE-RELATED-RELATED"/>
    <property type="match status" value="1"/>
</dbReference>
<evidence type="ECO:0000256" key="1">
    <source>
        <dbReference type="ARBA" id="ARBA00022679"/>
    </source>
</evidence>
<dbReference type="InterPro" id="IPR000182">
    <property type="entry name" value="GNAT_dom"/>
</dbReference>
<organism evidence="4 5">
    <name type="scientific">Methylomonas methanica (strain DSM 25384 / MC09)</name>
    <dbReference type="NCBI Taxonomy" id="857087"/>
    <lineage>
        <taxon>Bacteria</taxon>
        <taxon>Pseudomonadati</taxon>
        <taxon>Pseudomonadota</taxon>
        <taxon>Gammaproteobacteria</taxon>
        <taxon>Methylococcales</taxon>
        <taxon>Methylococcaceae</taxon>
        <taxon>Methylomonas</taxon>
    </lineage>
</organism>
<feature type="domain" description="N-acetyltransferase" evidence="3">
    <location>
        <begin position="8"/>
        <end position="163"/>
    </location>
</feature>
<reference key="2">
    <citation type="submission" date="2011-05" db="EMBL/GenBank/DDBJ databases">
        <title>Complete genome sequence of the aerobic marine methanotroph Methylomonas methanica MC09.</title>
        <authorList>
            <person name="Boden R."/>
            <person name="Cunliffe M."/>
            <person name="Scanlan J."/>
            <person name="Moussard H."/>
            <person name="Kits K.D."/>
            <person name="Klotz M."/>
            <person name="Jetten M."/>
            <person name="Vuilleumier S."/>
            <person name="Han J."/>
            <person name="Peters L."/>
            <person name="Mikhailova N."/>
            <person name="Teshima H."/>
            <person name="Tapia R."/>
            <person name="Kyrpides N."/>
            <person name="Ivanova N."/>
            <person name="Pagani I."/>
            <person name="Cheng J.-F."/>
            <person name="Goodwin L."/>
            <person name="Han C."/>
            <person name="Hauser L."/>
            <person name="Land M."/>
            <person name="Lapidus A."/>
            <person name="Lucas S."/>
            <person name="Pitluck S."/>
            <person name="Woyke T."/>
            <person name="Stein L.Y."/>
            <person name="Murrell C."/>
        </authorList>
    </citation>
    <scope>NUCLEOTIDE SEQUENCE</scope>
    <source>
        <strain>MC09</strain>
    </source>
</reference>
<dbReference type="GO" id="GO:0016747">
    <property type="term" value="F:acyltransferase activity, transferring groups other than amino-acyl groups"/>
    <property type="evidence" value="ECO:0007669"/>
    <property type="project" value="InterPro"/>
</dbReference>
<keyword evidence="2" id="KW-0012">Acyltransferase</keyword>
<dbReference type="Pfam" id="PF00583">
    <property type="entry name" value="Acetyltransf_1"/>
    <property type="match status" value="1"/>
</dbReference>